<evidence type="ECO:0000259" key="4">
    <source>
        <dbReference type="PROSITE" id="PS50949"/>
    </source>
</evidence>
<sequence length="356" mass="40040">MLRYKEIKLMLLQKISRMSPLDKLPSRLVLCKELDTTRSTLDKAIKELESEGILFCRDGSGTYVAAPAGYDRKRPENWGIIVPDVNESIYAELVRGVEDVAQQMNANLILCNFDHDPLKQEQYIRRLILTGVTGVIIVPVIRKDSNEARQLYSILTDTEKPIVFCNMQVEGVQAPVVMSNGFFGGYLATRHLIDRGYRHIAYLAKYRYRTSEERCQGYLTALLENGLEINRHLIVLDDENSDPPGYYGMLKLLKSGAPLDAVFCFNDYLIEGVYRALEENQLRISDDVGVIGYDNTGICKRLKPEAASVSYPSAAIGQAAARLLKKIISGEPISEFPYYLFQPAIVARDSCRGPVL</sequence>
<dbReference type="Gene3D" id="1.10.10.10">
    <property type="entry name" value="Winged helix-like DNA-binding domain superfamily/Winged helix DNA-binding domain"/>
    <property type="match status" value="1"/>
</dbReference>
<evidence type="ECO:0000256" key="3">
    <source>
        <dbReference type="ARBA" id="ARBA00023163"/>
    </source>
</evidence>
<dbReference type="PANTHER" id="PTHR30146">
    <property type="entry name" value="LACI-RELATED TRANSCRIPTIONAL REPRESSOR"/>
    <property type="match status" value="1"/>
</dbReference>
<dbReference type="PRINTS" id="PR00035">
    <property type="entry name" value="HTHGNTR"/>
</dbReference>
<dbReference type="InterPro" id="IPR036388">
    <property type="entry name" value="WH-like_DNA-bd_sf"/>
</dbReference>
<reference evidence="5" key="1">
    <citation type="submission" date="2020-10" db="EMBL/GenBank/DDBJ databases">
        <authorList>
            <person name="Gilroy R."/>
        </authorList>
    </citation>
    <scope>NUCLEOTIDE SEQUENCE</scope>
    <source>
        <strain evidence="5">ChiBcolR7-354</strain>
    </source>
</reference>
<keyword evidence="3" id="KW-0804">Transcription</keyword>
<feature type="domain" description="HTH gntR-type" evidence="4">
    <location>
        <begin position="1"/>
        <end position="67"/>
    </location>
</feature>
<name>A0A9D0ZDW5_9FIRM</name>
<organism evidence="5 6">
    <name type="scientific">Candidatus Scatomorpha intestinavium</name>
    <dbReference type="NCBI Taxonomy" id="2840922"/>
    <lineage>
        <taxon>Bacteria</taxon>
        <taxon>Bacillati</taxon>
        <taxon>Bacillota</taxon>
        <taxon>Clostridia</taxon>
        <taxon>Eubacteriales</taxon>
        <taxon>Candidatus Scatomorpha</taxon>
    </lineage>
</organism>
<dbReference type="InterPro" id="IPR000524">
    <property type="entry name" value="Tscrpt_reg_HTH_GntR"/>
</dbReference>
<dbReference type="SMART" id="SM00345">
    <property type="entry name" value="HTH_GNTR"/>
    <property type="match status" value="1"/>
</dbReference>
<dbReference type="GO" id="GO:0003700">
    <property type="term" value="F:DNA-binding transcription factor activity"/>
    <property type="evidence" value="ECO:0007669"/>
    <property type="project" value="InterPro"/>
</dbReference>
<keyword evidence="1" id="KW-0805">Transcription regulation</keyword>
<reference evidence="5" key="2">
    <citation type="journal article" date="2021" name="PeerJ">
        <title>Extensive microbial diversity within the chicken gut microbiome revealed by metagenomics and culture.</title>
        <authorList>
            <person name="Gilroy R."/>
            <person name="Ravi A."/>
            <person name="Getino M."/>
            <person name="Pursley I."/>
            <person name="Horton D.L."/>
            <person name="Alikhan N.F."/>
            <person name="Baker D."/>
            <person name="Gharbi K."/>
            <person name="Hall N."/>
            <person name="Watson M."/>
            <person name="Adriaenssens E.M."/>
            <person name="Foster-Nyarko E."/>
            <person name="Jarju S."/>
            <person name="Secka A."/>
            <person name="Antonio M."/>
            <person name="Oren A."/>
            <person name="Chaudhuri R.R."/>
            <person name="La Ragione R."/>
            <person name="Hildebrand F."/>
            <person name="Pallen M.J."/>
        </authorList>
    </citation>
    <scope>NUCLEOTIDE SEQUENCE</scope>
    <source>
        <strain evidence="5">ChiBcolR7-354</strain>
    </source>
</reference>
<dbReference type="GO" id="GO:0000976">
    <property type="term" value="F:transcription cis-regulatory region binding"/>
    <property type="evidence" value="ECO:0007669"/>
    <property type="project" value="TreeGrafter"/>
</dbReference>
<dbReference type="InterPro" id="IPR028082">
    <property type="entry name" value="Peripla_BP_I"/>
</dbReference>
<dbReference type="SUPFAM" id="SSF53822">
    <property type="entry name" value="Periplasmic binding protein-like I"/>
    <property type="match status" value="1"/>
</dbReference>
<dbReference type="Pfam" id="PF00392">
    <property type="entry name" value="GntR"/>
    <property type="match status" value="1"/>
</dbReference>
<dbReference type="InterPro" id="IPR036390">
    <property type="entry name" value="WH_DNA-bd_sf"/>
</dbReference>
<gene>
    <name evidence="5" type="ORF">IAB77_03475</name>
</gene>
<dbReference type="AlphaFoldDB" id="A0A9D0ZDW5"/>
<evidence type="ECO:0000313" key="5">
    <source>
        <dbReference type="EMBL" id="HIQ78302.1"/>
    </source>
</evidence>
<protein>
    <submittedName>
        <fullName evidence="5">Substrate-binding domain-containing protein</fullName>
    </submittedName>
</protein>
<evidence type="ECO:0000256" key="1">
    <source>
        <dbReference type="ARBA" id="ARBA00023015"/>
    </source>
</evidence>
<proteinExistence type="predicted"/>
<evidence type="ECO:0000313" key="6">
    <source>
        <dbReference type="Proteomes" id="UP000824262"/>
    </source>
</evidence>
<evidence type="ECO:0000256" key="2">
    <source>
        <dbReference type="ARBA" id="ARBA00023125"/>
    </source>
</evidence>
<keyword evidence="2" id="KW-0238">DNA-binding</keyword>
<dbReference type="EMBL" id="DVGA01000036">
    <property type="protein sequence ID" value="HIQ78302.1"/>
    <property type="molecule type" value="Genomic_DNA"/>
</dbReference>
<dbReference type="Proteomes" id="UP000824262">
    <property type="component" value="Unassembled WGS sequence"/>
</dbReference>
<dbReference type="CDD" id="cd07377">
    <property type="entry name" value="WHTH_GntR"/>
    <property type="match status" value="1"/>
</dbReference>
<dbReference type="Gene3D" id="3.40.50.2300">
    <property type="match status" value="2"/>
</dbReference>
<dbReference type="CDD" id="cd06267">
    <property type="entry name" value="PBP1_LacI_sugar_binding-like"/>
    <property type="match status" value="1"/>
</dbReference>
<dbReference type="Pfam" id="PF13377">
    <property type="entry name" value="Peripla_BP_3"/>
    <property type="match status" value="1"/>
</dbReference>
<dbReference type="SUPFAM" id="SSF46785">
    <property type="entry name" value="Winged helix' DNA-binding domain"/>
    <property type="match status" value="1"/>
</dbReference>
<comment type="caution">
    <text evidence="5">The sequence shown here is derived from an EMBL/GenBank/DDBJ whole genome shotgun (WGS) entry which is preliminary data.</text>
</comment>
<dbReference type="PROSITE" id="PS50949">
    <property type="entry name" value="HTH_GNTR"/>
    <property type="match status" value="1"/>
</dbReference>
<dbReference type="PANTHER" id="PTHR30146:SF109">
    <property type="entry name" value="HTH-TYPE TRANSCRIPTIONAL REGULATOR GALS"/>
    <property type="match status" value="1"/>
</dbReference>
<accession>A0A9D0ZDW5</accession>
<dbReference type="InterPro" id="IPR046335">
    <property type="entry name" value="LacI/GalR-like_sensor"/>
</dbReference>